<dbReference type="AlphaFoldDB" id="A0A0J7YQB5"/>
<evidence type="ECO:0000313" key="2">
    <source>
        <dbReference type="EMBL" id="KMS65338.1"/>
    </source>
</evidence>
<organism evidence="2 3">
    <name type="scientific">Beta vulgaris subsp. vulgaris</name>
    <name type="common">Beet</name>
    <dbReference type="NCBI Taxonomy" id="3555"/>
    <lineage>
        <taxon>Eukaryota</taxon>
        <taxon>Viridiplantae</taxon>
        <taxon>Streptophyta</taxon>
        <taxon>Embryophyta</taxon>
        <taxon>Tracheophyta</taxon>
        <taxon>Spermatophyta</taxon>
        <taxon>Magnoliopsida</taxon>
        <taxon>eudicotyledons</taxon>
        <taxon>Gunneridae</taxon>
        <taxon>Pentapetalae</taxon>
        <taxon>Caryophyllales</taxon>
        <taxon>Chenopodiaceae</taxon>
        <taxon>Betoideae</taxon>
        <taxon>Beta</taxon>
    </lineage>
</organism>
<dbReference type="Gramene" id="KMS65338">
    <property type="protein sequence ID" value="KMS65338"/>
    <property type="gene ID" value="BVRB_037000"/>
</dbReference>
<evidence type="ECO:0000313" key="3">
    <source>
        <dbReference type="Proteomes" id="UP000035740"/>
    </source>
</evidence>
<evidence type="ECO:0000256" key="1">
    <source>
        <dbReference type="SAM" id="MobiDB-lite"/>
    </source>
</evidence>
<feature type="non-terminal residue" evidence="2">
    <location>
        <position position="76"/>
    </location>
</feature>
<gene>
    <name evidence="2" type="ORF">BVRB_037000</name>
</gene>
<feature type="region of interest" description="Disordered" evidence="1">
    <location>
        <begin position="22"/>
        <end position="57"/>
    </location>
</feature>
<name>A0A0J7YQB5_BETVV</name>
<sequence length="76" mass="8536">MLSSIRFWTRLRPSLHNKATRAFASPAAKPAAKESFPEDGDEEGWKIQSYDPKDYGPDDVIDATMHGTLEWLISSP</sequence>
<keyword evidence="3" id="KW-1185">Reference proteome</keyword>
<protein>
    <submittedName>
        <fullName evidence="2">Uncharacterized protein</fullName>
    </submittedName>
</protein>
<dbReference type="EMBL" id="KQ110346">
    <property type="protein sequence ID" value="KMS65338.1"/>
    <property type="molecule type" value="Genomic_DNA"/>
</dbReference>
<dbReference type="Proteomes" id="UP000035740">
    <property type="component" value="Unassembled WGS sequence"/>
</dbReference>
<accession>A0A0J7YQB5</accession>
<proteinExistence type="predicted"/>
<reference evidence="2 3" key="1">
    <citation type="journal article" date="2014" name="Nature">
        <title>The genome of the recently domesticated crop plant sugar beet (Beta vulgaris).</title>
        <authorList>
            <person name="Dohm J.C."/>
            <person name="Minoche A.E."/>
            <person name="Holtgrawe D."/>
            <person name="Capella-Gutierrez S."/>
            <person name="Zakrzewski F."/>
            <person name="Tafer H."/>
            <person name="Rupp O."/>
            <person name="Sorensen T.R."/>
            <person name="Stracke R."/>
            <person name="Reinhardt R."/>
            <person name="Goesmann A."/>
            <person name="Kraft T."/>
            <person name="Schulz B."/>
            <person name="Stadler P.F."/>
            <person name="Schmidt T."/>
            <person name="Gabaldon T."/>
            <person name="Lehrach H."/>
            <person name="Weisshaar B."/>
            <person name="Himmelbauer H."/>
        </authorList>
    </citation>
    <scope>NUCLEOTIDE SEQUENCE [LARGE SCALE GENOMIC DNA]</scope>
    <source>
        <tissue evidence="2">Taproot</tissue>
    </source>
</reference>